<accession>A0AA35PQN3</accession>
<gene>
    <name evidence="1" type="ORF">PODLI_1B031151</name>
</gene>
<dbReference type="EMBL" id="OX395143">
    <property type="protein sequence ID" value="CAI5797786.1"/>
    <property type="molecule type" value="Genomic_DNA"/>
</dbReference>
<reference evidence="1" key="1">
    <citation type="submission" date="2022-12" db="EMBL/GenBank/DDBJ databases">
        <authorList>
            <person name="Alioto T."/>
            <person name="Alioto T."/>
            <person name="Gomez Garrido J."/>
        </authorList>
    </citation>
    <scope>NUCLEOTIDE SEQUENCE</scope>
</reference>
<dbReference type="AlphaFoldDB" id="A0AA35PQN3"/>
<sequence>MRLFSCLNLGGGRAWCKIKTLNRKCARLLPAAILLLVRFLSSQEFHPDSTPTHVIALFLSDAPLSSKTQQPKTILQGEASAFVREFFVLLTSAVACVCCSCGSSAPVFS</sequence>
<name>A0AA35PQN3_9SAUR</name>
<proteinExistence type="predicted"/>
<organism evidence="1 2">
    <name type="scientific">Podarcis lilfordi</name>
    <name type="common">Lilford's wall lizard</name>
    <dbReference type="NCBI Taxonomy" id="74358"/>
    <lineage>
        <taxon>Eukaryota</taxon>
        <taxon>Metazoa</taxon>
        <taxon>Chordata</taxon>
        <taxon>Craniata</taxon>
        <taxon>Vertebrata</taxon>
        <taxon>Euteleostomi</taxon>
        <taxon>Lepidosauria</taxon>
        <taxon>Squamata</taxon>
        <taxon>Bifurcata</taxon>
        <taxon>Unidentata</taxon>
        <taxon>Episquamata</taxon>
        <taxon>Laterata</taxon>
        <taxon>Lacertibaenia</taxon>
        <taxon>Lacertidae</taxon>
        <taxon>Podarcis</taxon>
    </lineage>
</organism>
<evidence type="ECO:0000313" key="2">
    <source>
        <dbReference type="Proteomes" id="UP001178461"/>
    </source>
</evidence>
<evidence type="ECO:0000313" key="1">
    <source>
        <dbReference type="EMBL" id="CAI5797786.1"/>
    </source>
</evidence>
<keyword evidence="2" id="KW-1185">Reference proteome</keyword>
<dbReference type="Proteomes" id="UP001178461">
    <property type="component" value="Chromosome 16"/>
</dbReference>
<protein>
    <submittedName>
        <fullName evidence="1">Uncharacterized protein</fullName>
    </submittedName>
</protein>